<gene>
    <name evidence="3" type="ORF">AB3G37_16455</name>
</gene>
<reference evidence="3" key="1">
    <citation type="submission" date="2024-07" db="EMBL/GenBank/DDBJ databases">
        <authorList>
            <person name="Biller S.J."/>
        </authorList>
    </citation>
    <scope>NUCLEOTIDE SEQUENCE</scope>
    <source>
        <strain evidence="3">WC2420</strain>
    </source>
</reference>
<dbReference type="Pfam" id="PF13730">
    <property type="entry name" value="HTH_36"/>
    <property type="match status" value="1"/>
</dbReference>
<dbReference type="EMBL" id="CP165628">
    <property type="protein sequence ID" value="XDU71142.1"/>
    <property type="molecule type" value="Genomic_DNA"/>
</dbReference>
<feature type="domain" description="Phage conserved hypothetical protein C-terminal" evidence="2">
    <location>
        <begin position="166"/>
        <end position="236"/>
    </location>
</feature>
<feature type="region of interest" description="Disordered" evidence="1">
    <location>
        <begin position="238"/>
        <end position="291"/>
    </location>
</feature>
<dbReference type="InterPro" id="IPR036388">
    <property type="entry name" value="WH-like_DNA-bd_sf"/>
</dbReference>
<proteinExistence type="predicted"/>
<evidence type="ECO:0000259" key="2">
    <source>
        <dbReference type="Pfam" id="PF09524"/>
    </source>
</evidence>
<protein>
    <submittedName>
        <fullName evidence="3">Conserved phage C-terminal domain-containing protein</fullName>
    </submittedName>
</protein>
<dbReference type="InterPro" id="IPR011741">
    <property type="entry name" value="Phg_2220_C"/>
</dbReference>
<dbReference type="RefSeq" id="WP_369788499.1">
    <property type="nucleotide sequence ID" value="NZ_CP165628.1"/>
</dbReference>
<dbReference type="Pfam" id="PF09524">
    <property type="entry name" value="Phg_2220_C"/>
    <property type="match status" value="1"/>
</dbReference>
<sequence>MSMTLMAKAMSIKVGNHLRKLVLIKLADNANDKGECWPSYQHVADQCECSKSAVKGHINSLIDMGLVLKENRLGVNNGKGNTSNLYYLMLDNPVSSESIGGRAPKNTPPMAPENPPVVSDATPPGAADGTRISHPLEPVNEPLKPSCQLPAETDPEVQVTDDAKAVLQHLNQLTNRRWQVCKSSLSGIRGRLREGFTAEQLLLTVDYMVEKWRNDEEMSDYLRPTTLFQPTKFPGYQGSSEAWEKKGRPARVNGKWVRSSQLTKATGDIPEGFNQNLPAAPTQGGTDDDFI</sequence>
<name>A0AB39VN65_9GAMM</name>
<organism evidence="3">
    <name type="scientific">Rouxiella sp. WC2420</name>
    <dbReference type="NCBI Taxonomy" id="3234145"/>
    <lineage>
        <taxon>Bacteria</taxon>
        <taxon>Pseudomonadati</taxon>
        <taxon>Pseudomonadota</taxon>
        <taxon>Gammaproteobacteria</taxon>
        <taxon>Enterobacterales</taxon>
        <taxon>Yersiniaceae</taxon>
        <taxon>Rouxiella</taxon>
    </lineage>
</organism>
<evidence type="ECO:0000313" key="3">
    <source>
        <dbReference type="EMBL" id="XDU71142.1"/>
    </source>
</evidence>
<dbReference type="Gene3D" id="1.10.10.10">
    <property type="entry name" value="Winged helix-like DNA-binding domain superfamily/Winged helix DNA-binding domain"/>
    <property type="match status" value="1"/>
</dbReference>
<evidence type="ECO:0000256" key="1">
    <source>
        <dbReference type="SAM" id="MobiDB-lite"/>
    </source>
</evidence>
<accession>A0AB39VN65</accession>
<dbReference type="AlphaFoldDB" id="A0AB39VN65"/>